<dbReference type="AlphaFoldDB" id="A0A443RVR3"/>
<dbReference type="Proteomes" id="UP000288716">
    <property type="component" value="Unassembled WGS sequence"/>
</dbReference>
<keyword evidence="2" id="KW-1185">Reference proteome</keyword>
<gene>
    <name evidence="1" type="ORF">B4U80_14978</name>
</gene>
<dbReference type="PANTHER" id="PTHR36423">
    <property type="entry name" value="AFR070WP"/>
    <property type="match status" value="1"/>
</dbReference>
<dbReference type="EMBL" id="NCKV01025919">
    <property type="protein sequence ID" value="RWS19453.1"/>
    <property type="molecule type" value="Genomic_DNA"/>
</dbReference>
<dbReference type="OrthoDB" id="9970095at2759"/>
<evidence type="ECO:0000313" key="2">
    <source>
        <dbReference type="Proteomes" id="UP000288716"/>
    </source>
</evidence>
<dbReference type="Gene3D" id="3.30.70.1240">
    <property type="entry name" value="DOPA-like domains"/>
    <property type="match status" value="1"/>
</dbReference>
<dbReference type="PANTHER" id="PTHR36423:SF2">
    <property type="entry name" value="AFR070WP"/>
    <property type="match status" value="1"/>
</dbReference>
<protein>
    <submittedName>
        <fullName evidence="1">Uncharacterized protein</fullName>
    </submittedName>
</protein>
<dbReference type="InterPro" id="IPR014980">
    <property type="entry name" value="DOPA_dioxygen"/>
</dbReference>
<proteinExistence type="predicted"/>
<reference evidence="1 2" key="1">
    <citation type="journal article" date="2018" name="Gigascience">
        <title>Genomes of trombidid mites reveal novel predicted allergens and laterally-transferred genes associated with secondary metabolism.</title>
        <authorList>
            <person name="Dong X."/>
            <person name="Chaisiri K."/>
            <person name="Xia D."/>
            <person name="Armstrong S.D."/>
            <person name="Fang Y."/>
            <person name="Donnelly M.J."/>
            <person name="Kadowaki T."/>
            <person name="McGarry J.W."/>
            <person name="Darby A.C."/>
            <person name="Makepeace B.L."/>
        </authorList>
    </citation>
    <scope>NUCLEOTIDE SEQUENCE [LARGE SCALE GENOMIC DNA]</scope>
    <source>
        <strain evidence="1">UoL-UT</strain>
    </source>
</reference>
<dbReference type="SUPFAM" id="SSF143410">
    <property type="entry name" value="DOPA-like"/>
    <property type="match status" value="1"/>
</dbReference>
<dbReference type="InterPro" id="IPR023389">
    <property type="entry name" value="DOPA-like_sf"/>
</dbReference>
<name>A0A443RVR3_9ACAR</name>
<sequence>FFKRPNAPYPIGSFLTCCNKSSVADAVEFFSKNRGKFTIYAHPSTLHPIKDHSTRGIWLGPSMPLDLSFFNKTRDKPLICNSDAVDGPE</sequence>
<evidence type="ECO:0000313" key="1">
    <source>
        <dbReference type="EMBL" id="RWS19453.1"/>
    </source>
</evidence>
<comment type="caution">
    <text evidence="1">The sequence shown here is derived from an EMBL/GenBank/DDBJ whole genome shotgun (WGS) entry which is preliminary data.</text>
</comment>
<dbReference type="VEuPathDB" id="VectorBase:LDEU012587"/>
<accession>A0A443RVR3</accession>
<feature type="non-terminal residue" evidence="1">
    <location>
        <position position="1"/>
    </location>
</feature>
<dbReference type="Pfam" id="PF08883">
    <property type="entry name" value="DOPA_dioxygen"/>
    <property type="match status" value="1"/>
</dbReference>
<organism evidence="1 2">
    <name type="scientific">Leptotrombidium deliense</name>
    <dbReference type="NCBI Taxonomy" id="299467"/>
    <lineage>
        <taxon>Eukaryota</taxon>
        <taxon>Metazoa</taxon>
        <taxon>Ecdysozoa</taxon>
        <taxon>Arthropoda</taxon>
        <taxon>Chelicerata</taxon>
        <taxon>Arachnida</taxon>
        <taxon>Acari</taxon>
        <taxon>Acariformes</taxon>
        <taxon>Trombidiformes</taxon>
        <taxon>Prostigmata</taxon>
        <taxon>Anystina</taxon>
        <taxon>Parasitengona</taxon>
        <taxon>Trombiculoidea</taxon>
        <taxon>Trombiculidae</taxon>
        <taxon>Leptotrombidium</taxon>
    </lineage>
</organism>